<dbReference type="SMART" id="SM00530">
    <property type="entry name" value="HTH_XRE"/>
    <property type="match status" value="1"/>
</dbReference>
<dbReference type="InterPro" id="IPR010982">
    <property type="entry name" value="Lambda_DNA-bd_dom_sf"/>
</dbReference>
<feature type="domain" description="HTH cro/C1-type" evidence="3">
    <location>
        <begin position="10"/>
        <end position="64"/>
    </location>
</feature>
<dbReference type="Proteomes" id="UP000260812">
    <property type="component" value="Unassembled WGS sequence"/>
</dbReference>
<protein>
    <submittedName>
        <fullName evidence="4">XRE family transcriptional regulator</fullName>
    </submittedName>
</protein>
<organism evidence="4 5">
    <name type="scientific">Eisenbergiella massiliensis</name>
    <dbReference type="NCBI Taxonomy" id="1720294"/>
    <lineage>
        <taxon>Bacteria</taxon>
        <taxon>Bacillati</taxon>
        <taxon>Bacillota</taxon>
        <taxon>Clostridia</taxon>
        <taxon>Lachnospirales</taxon>
        <taxon>Lachnospiraceae</taxon>
        <taxon>Eisenbergiella</taxon>
    </lineage>
</organism>
<evidence type="ECO:0000259" key="3">
    <source>
        <dbReference type="PROSITE" id="PS50943"/>
    </source>
</evidence>
<dbReference type="PANTHER" id="PTHR46558">
    <property type="entry name" value="TRACRIPTIONAL REGULATORY PROTEIN-RELATED-RELATED"/>
    <property type="match status" value="1"/>
</dbReference>
<reference evidence="4" key="1">
    <citation type="submission" date="2018-08" db="EMBL/GenBank/DDBJ databases">
        <title>A genome reference for cultivated species of the human gut microbiota.</title>
        <authorList>
            <person name="Zou Y."/>
            <person name="Xue W."/>
            <person name="Luo G."/>
        </authorList>
    </citation>
    <scope>NUCLEOTIDE SEQUENCE [LARGE SCALE GENOMIC DNA]</scope>
    <source>
        <strain evidence="4">TF05-5AC</strain>
    </source>
</reference>
<evidence type="ECO:0000256" key="2">
    <source>
        <dbReference type="SAM" id="Phobius"/>
    </source>
</evidence>
<dbReference type="Pfam" id="PF01381">
    <property type="entry name" value="HTH_3"/>
    <property type="match status" value="1"/>
</dbReference>
<dbReference type="AlphaFoldDB" id="A0A3E3HX39"/>
<name>A0A3E3HX39_9FIRM</name>
<proteinExistence type="predicted"/>
<keyword evidence="2" id="KW-0472">Membrane</keyword>
<dbReference type="PANTHER" id="PTHR46558:SF4">
    <property type="entry name" value="DNA-BIDING PHAGE PROTEIN"/>
    <property type="match status" value="1"/>
</dbReference>
<evidence type="ECO:0000256" key="1">
    <source>
        <dbReference type="ARBA" id="ARBA00023125"/>
    </source>
</evidence>
<dbReference type="PROSITE" id="PS50943">
    <property type="entry name" value="HTH_CROC1"/>
    <property type="match status" value="1"/>
</dbReference>
<dbReference type="SUPFAM" id="SSF47413">
    <property type="entry name" value="lambda repressor-like DNA-binding domains"/>
    <property type="match status" value="1"/>
</dbReference>
<dbReference type="RefSeq" id="WP_117545623.1">
    <property type="nucleotide sequence ID" value="NZ_JBKUNB010000005.1"/>
</dbReference>
<accession>A0A3E3HX39</accession>
<keyword evidence="2" id="KW-1133">Transmembrane helix</keyword>
<dbReference type="GeneID" id="97990004"/>
<keyword evidence="1" id="KW-0238">DNA-binding</keyword>
<dbReference type="CDD" id="cd00093">
    <property type="entry name" value="HTH_XRE"/>
    <property type="match status" value="1"/>
</dbReference>
<keyword evidence="5" id="KW-1185">Reference proteome</keyword>
<feature type="transmembrane region" description="Helical" evidence="2">
    <location>
        <begin position="98"/>
        <end position="115"/>
    </location>
</feature>
<gene>
    <name evidence="4" type="ORF">DXC51_24905</name>
</gene>
<keyword evidence="2" id="KW-0812">Transmembrane</keyword>
<comment type="caution">
    <text evidence="4">The sequence shown here is derived from an EMBL/GenBank/DDBJ whole genome shotgun (WGS) entry which is preliminary data.</text>
</comment>
<evidence type="ECO:0000313" key="4">
    <source>
        <dbReference type="EMBL" id="RGE56295.1"/>
    </source>
</evidence>
<dbReference type="EMBL" id="QVLV01000027">
    <property type="protein sequence ID" value="RGE56295.1"/>
    <property type="molecule type" value="Genomic_DNA"/>
</dbReference>
<dbReference type="Gene3D" id="1.10.260.40">
    <property type="entry name" value="lambda repressor-like DNA-binding domains"/>
    <property type="match status" value="1"/>
</dbReference>
<feature type="transmembrane region" description="Helical" evidence="2">
    <location>
        <begin position="127"/>
        <end position="148"/>
    </location>
</feature>
<sequence length="154" mass="17253">MDQSAIGKYIYQKRKAKNLTQTQLAEKLGVSNKTISKWENGKCMPDYSIIENLCNTLGITISEFIDAEDAADDSIRMYDEKQITDLLRRTQELESQKATMYGMFLIVIGIAMLLMSHTVGGSDMKDFMSGVLFGISVGEILVGVYCIGRSFLRK</sequence>
<dbReference type="GO" id="GO:0003677">
    <property type="term" value="F:DNA binding"/>
    <property type="evidence" value="ECO:0007669"/>
    <property type="project" value="UniProtKB-KW"/>
</dbReference>
<evidence type="ECO:0000313" key="5">
    <source>
        <dbReference type="Proteomes" id="UP000260812"/>
    </source>
</evidence>
<dbReference type="InterPro" id="IPR001387">
    <property type="entry name" value="Cro/C1-type_HTH"/>
</dbReference>